<proteinExistence type="inferred from homology"/>
<feature type="transmembrane region" description="Helical" evidence="8">
    <location>
        <begin position="41"/>
        <end position="59"/>
    </location>
</feature>
<keyword evidence="6 8" id="KW-0408">Iron</keyword>
<keyword evidence="8" id="KW-1003">Cell membrane</keyword>
<organism evidence="10 11">
    <name type="scientific">Pseudomonas indica</name>
    <dbReference type="NCBI Taxonomy" id="137658"/>
    <lineage>
        <taxon>Bacteria</taxon>
        <taxon>Pseudomonadati</taxon>
        <taxon>Pseudomonadota</taxon>
        <taxon>Gammaproteobacteria</taxon>
        <taxon>Pseudomonadales</taxon>
        <taxon>Pseudomonadaceae</taxon>
        <taxon>Pseudomonas</taxon>
    </lineage>
</organism>
<keyword evidence="2 8" id="KW-0813">Transport</keyword>
<feature type="transmembrane region" description="Helical" evidence="8">
    <location>
        <begin position="111"/>
        <end position="132"/>
    </location>
</feature>
<comment type="cofactor">
    <cofactor evidence="8">
        <name>FMN</name>
        <dbReference type="ChEBI" id="CHEBI:58210"/>
    </cofactor>
    <text evidence="8">Binds 1 FMN per subunit.</text>
</comment>
<comment type="cofactor">
    <cofactor evidence="8">
        <name>heme b</name>
        <dbReference type="ChEBI" id="CHEBI:60344"/>
    </cofactor>
    <text evidence="8">Binds 1 heme b (iron(II)-protoporphyrin IX) group per subunit.</text>
</comment>
<keyword evidence="5 8" id="KW-1133">Transmembrane helix</keyword>
<dbReference type="GO" id="GO:0030091">
    <property type="term" value="P:protein repair"/>
    <property type="evidence" value="ECO:0007669"/>
    <property type="project" value="UniProtKB-UniRule"/>
</dbReference>
<evidence type="ECO:0000256" key="2">
    <source>
        <dbReference type="ARBA" id="ARBA00022448"/>
    </source>
</evidence>
<evidence type="ECO:0000256" key="6">
    <source>
        <dbReference type="ARBA" id="ARBA00023004"/>
    </source>
</evidence>
<comment type="caution">
    <text evidence="8">Lacks conserved residue(s) required for the propagation of feature annotation.</text>
</comment>
<dbReference type="HAMAP" id="MF_01207">
    <property type="entry name" value="MsrQ"/>
    <property type="match status" value="1"/>
</dbReference>
<accession>A0A1G9DJE2</accession>
<dbReference type="InterPro" id="IPR022837">
    <property type="entry name" value="MsrQ-like"/>
</dbReference>
<dbReference type="RefSeq" id="WP_084337337.1">
    <property type="nucleotide sequence ID" value="NZ_FNFD01000009.1"/>
</dbReference>
<evidence type="ECO:0000256" key="1">
    <source>
        <dbReference type="ARBA" id="ARBA00004141"/>
    </source>
</evidence>
<dbReference type="NCBIfam" id="NF003831">
    <property type="entry name" value="PRK05419.1-2"/>
    <property type="match status" value="1"/>
</dbReference>
<dbReference type="GO" id="GO:0005886">
    <property type="term" value="C:plasma membrane"/>
    <property type="evidence" value="ECO:0007669"/>
    <property type="project" value="UniProtKB-SubCell"/>
</dbReference>
<evidence type="ECO:0000256" key="3">
    <source>
        <dbReference type="ARBA" id="ARBA00022617"/>
    </source>
</evidence>
<keyword evidence="11" id="KW-1185">Reference proteome</keyword>
<keyword evidence="8" id="KW-0479">Metal-binding</keyword>
<keyword evidence="8" id="KW-0285">Flavoprotein</keyword>
<dbReference type="PANTHER" id="PTHR36964:SF1">
    <property type="entry name" value="PROTEIN-METHIONINE-SULFOXIDE REDUCTASE HEME-BINDING SUBUNIT MSRQ"/>
    <property type="match status" value="1"/>
</dbReference>
<dbReference type="GO" id="GO:0010181">
    <property type="term" value="F:FMN binding"/>
    <property type="evidence" value="ECO:0007669"/>
    <property type="project" value="UniProtKB-UniRule"/>
</dbReference>
<dbReference type="GO" id="GO:0009055">
    <property type="term" value="F:electron transfer activity"/>
    <property type="evidence" value="ECO:0007669"/>
    <property type="project" value="UniProtKB-UniRule"/>
</dbReference>
<evidence type="ECO:0000313" key="11">
    <source>
        <dbReference type="Proteomes" id="UP000198706"/>
    </source>
</evidence>
<evidence type="ECO:0000256" key="8">
    <source>
        <dbReference type="HAMAP-Rule" id="MF_01207"/>
    </source>
</evidence>
<dbReference type="EMBL" id="FNFD01000009">
    <property type="protein sequence ID" value="SDK63930.1"/>
    <property type="molecule type" value="Genomic_DNA"/>
</dbReference>
<keyword evidence="3 8" id="KW-0349">Heme</keyword>
<reference evidence="10 11" key="1">
    <citation type="submission" date="2016-10" db="EMBL/GenBank/DDBJ databases">
        <authorList>
            <person name="de Groot N.N."/>
        </authorList>
    </citation>
    <scope>NUCLEOTIDE SEQUENCE [LARGE SCALE GENOMIC DNA]</scope>
    <source>
        <strain evidence="10 11">JCM 21544</strain>
    </source>
</reference>
<feature type="transmembrane region" description="Helical" evidence="8">
    <location>
        <begin position="144"/>
        <end position="164"/>
    </location>
</feature>
<evidence type="ECO:0000256" key="7">
    <source>
        <dbReference type="ARBA" id="ARBA00023136"/>
    </source>
</evidence>
<name>A0A1G9DJE2_9PSED</name>
<dbReference type="AlphaFoldDB" id="A0A1G9DJE2"/>
<feature type="transmembrane region" description="Helical" evidence="8">
    <location>
        <begin position="170"/>
        <end position="190"/>
    </location>
</feature>
<keyword evidence="8" id="KW-0249">Electron transport</keyword>
<dbReference type="STRING" id="137658.SAMN05216186_1091"/>
<evidence type="ECO:0000256" key="4">
    <source>
        <dbReference type="ARBA" id="ARBA00022692"/>
    </source>
</evidence>
<dbReference type="GO" id="GO:0046872">
    <property type="term" value="F:metal ion binding"/>
    <property type="evidence" value="ECO:0007669"/>
    <property type="project" value="UniProtKB-KW"/>
</dbReference>
<keyword evidence="7 8" id="KW-0472">Membrane</keyword>
<feature type="transmembrane region" description="Helical" evidence="8">
    <location>
        <begin position="80"/>
        <end position="99"/>
    </location>
</feature>
<evidence type="ECO:0000313" key="10">
    <source>
        <dbReference type="EMBL" id="SDK63930.1"/>
    </source>
</evidence>
<dbReference type="Pfam" id="PF01794">
    <property type="entry name" value="Ferric_reduct"/>
    <property type="match status" value="1"/>
</dbReference>
<evidence type="ECO:0000259" key="9">
    <source>
        <dbReference type="Pfam" id="PF01794"/>
    </source>
</evidence>
<feature type="domain" description="Ferric oxidoreductase" evidence="9">
    <location>
        <begin position="43"/>
        <end position="155"/>
    </location>
</feature>
<keyword evidence="8" id="KW-0288">FMN</keyword>
<comment type="subcellular location">
    <subcellularLocation>
        <location evidence="8">Cell membrane</location>
        <topology evidence="8">Multi-pass membrane protein</topology>
    </subcellularLocation>
    <subcellularLocation>
        <location evidence="1">Membrane</location>
        <topology evidence="1">Multi-pass membrane protein</topology>
    </subcellularLocation>
</comment>
<comment type="function">
    <text evidence="8">Part of the MsrPQ system that repairs oxidized periplasmic proteins containing methionine sulfoxide residues (Met-O), using respiratory chain electrons. Thus protects these proteins from oxidative-stress damage caused by reactive species of oxygen and chlorine generated by the host defense mechanisms. MsrPQ is essential for the maintenance of envelope integrity under bleach stress, rescuing a wide series of structurally unrelated periplasmic proteins from methionine oxidation. MsrQ provides electrons for reduction to the reductase catalytic subunit MsrP, using the quinone pool of the respiratory chain.</text>
</comment>
<dbReference type="GO" id="GO:0016679">
    <property type="term" value="F:oxidoreductase activity, acting on diphenols and related substances as donors"/>
    <property type="evidence" value="ECO:0007669"/>
    <property type="project" value="TreeGrafter"/>
</dbReference>
<gene>
    <name evidence="8" type="primary">msrQ</name>
    <name evidence="10" type="ORF">SAMN05216186_1091</name>
</gene>
<evidence type="ECO:0000256" key="5">
    <source>
        <dbReference type="ARBA" id="ARBA00022989"/>
    </source>
</evidence>
<comment type="subunit">
    <text evidence="8">Heterodimer of a catalytic subunit (MsrP) and a heme-binding subunit (MsrQ).</text>
</comment>
<dbReference type="Proteomes" id="UP000198706">
    <property type="component" value="Unassembled WGS sequence"/>
</dbReference>
<comment type="similarity">
    <text evidence="8">Belongs to the MsrQ family.</text>
</comment>
<dbReference type="InterPro" id="IPR013130">
    <property type="entry name" value="Fe3_Rdtase_TM_dom"/>
</dbReference>
<keyword evidence="4 8" id="KW-0812">Transmembrane</keyword>
<dbReference type="PANTHER" id="PTHR36964">
    <property type="entry name" value="PROTEIN-METHIONINE-SULFOXIDE REDUCTASE HEME-BINDING SUBUNIT MSRQ"/>
    <property type="match status" value="1"/>
</dbReference>
<sequence>MRYRFFRLAIFMVALAVPVFWLYQGWTLALGADPGKVLVDRIGLGALALLLITLCMTPLQRTTGWGGWLAVRRQLGLWSFAYAVLHITAYAVFLLGLDIEQLLVDLQKRPYIMVGALAFVGLSCLAATSNRFSVRKLGRRWKALHRIVYGVLVLVLLHMLWVVRADLQEWTGYALVGAFLLALRLPFLAARLPRLSFGMPPSGKSDKKISTKC</sequence>
<protein>
    <recommendedName>
        <fullName evidence="8">Protein-methionine-sulfoxide reductase heme-binding subunit MsrQ</fullName>
    </recommendedName>
    <alternativeName>
        <fullName evidence="8">Flavocytochrome MsrQ</fullName>
    </alternativeName>
</protein>
<dbReference type="GO" id="GO:0020037">
    <property type="term" value="F:heme binding"/>
    <property type="evidence" value="ECO:0007669"/>
    <property type="project" value="UniProtKB-UniRule"/>
</dbReference>